<sequence length="280" mass="30255">MSVHPRPNPPWTQYEKLELMTEIIKALNISPDQLLSIVRSNSEPPWEHMSLPMGRSLAQCKAMYQEYVVGLPPQSHQRPVEGIRGQPYALDARPTPQQVFLPEGPPPVVPMVNTRYPEIQPRPPNYTGGHGIAMSPSSEPPRKKRGRPTKAESELRKEAAKARGESVGAFRRDTVHAGSSHGPTSVAAQAAQAVMGPAQLVPRPATATPETLPINRKRPLSGEAPEGAPRAPASTDDDSGTQTQGPPLSSSRPSFRDYPQILTQDPAGGTSTFRAPRGGE</sequence>
<feature type="compositionally biased region" description="Polar residues" evidence="1">
    <location>
        <begin position="240"/>
        <end position="253"/>
    </location>
</feature>
<dbReference type="OrthoDB" id="5371646at2759"/>
<keyword evidence="3" id="KW-1185">Reference proteome</keyword>
<accession>A0A9P4MKB5</accession>
<reference evidence="2" key="1">
    <citation type="journal article" date="2020" name="Stud. Mycol.">
        <title>101 Dothideomycetes genomes: a test case for predicting lifestyles and emergence of pathogens.</title>
        <authorList>
            <person name="Haridas S."/>
            <person name="Albert R."/>
            <person name="Binder M."/>
            <person name="Bloem J."/>
            <person name="Labutti K."/>
            <person name="Salamov A."/>
            <person name="Andreopoulos B."/>
            <person name="Baker S."/>
            <person name="Barry K."/>
            <person name="Bills G."/>
            <person name="Bluhm B."/>
            <person name="Cannon C."/>
            <person name="Castanera R."/>
            <person name="Culley D."/>
            <person name="Daum C."/>
            <person name="Ezra D."/>
            <person name="Gonzalez J."/>
            <person name="Henrissat B."/>
            <person name="Kuo A."/>
            <person name="Liang C."/>
            <person name="Lipzen A."/>
            <person name="Lutzoni F."/>
            <person name="Magnuson J."/>
            <person name="Mondo S."/>
            <person name="Nolan M."/>
            <person name="Ohm R."/>
            <person name="Pangilinan J."/>
            <person name="Park H.-J."/>
            <person name="Ramirez L."/>
            <person name="Alfaro M."/>
            <person name="Sun H."/>
            <person name="Tritt A."/>
            <person name="Yoshinaga Y."/>
            <person name="Zwiers L.-H."/>
            <person name="Turgeon B."/>
            <person name="Goodwin S."/>
            <person name="Spatafora J."/>
            <person name="Crous P."/>
            <person name="Grigoriev I."/>
        </authorList>
    </citation>
    <scope>NUCLEOTIDE SEQUENCE</scope>
    <source>
        <strain evidence="2">CBS 260.36</strain>
    </source>
</reference>
<feature type="compositionally biased region" description="Low complexity" evidence="1">
    <location>
        <begin position="222"/>
        <end position="233"/>
    </location>
</feature>
<evidence type="ECO:0000313" key="2">
    <source>
        <dbReference type="EMBL" id="KAF2156162.1"/>
    </source>
</evidence>
<dbReference type="Proteomes" id="UP000799439">
    <property type="component" value="Unassembled WGS sequence"/>
</dbReference>
<evidence type="ECO:0008006" key="4">
    <source>
        <dbReference type="Google" id="ProtNLM"/>
    </source>
</evidence>
<feature type="region of interest" description="Disordered" evidence="1">
    <location>
        <begin position="117"/>
        <end position="280"/>
    </location>
</feature>
<comment type="caution">
    <text evidence="2">The sequence shown here is derived from an EMBL/GenBank/DDBJ whole genome shotgun (WGS) entry which is preliminary data.</text>
</comment>
<evidence type="ECO:0000313" key="3">
    <source>
        <dbReference type="Proteomes" id="UP000799439"/>
    </source>
</evidence>
<protein>
    <recommendedName>
        <fullName evidence="4">Myb-like domain-containing protein</fullName>
    </recommendedName>
</protein>
<proteinExistence type="predicted"/>
<evidence type="ECO:0000256" key="1">
    <source>
        <dbReference type="SAM" id="MobiDB-lite"/>
    </source>
</evidence>
<feature type="compositionally biased region" description="Basic and acidic residues" evidence="1">
    <location>
        <begin position="149"/>
        <end position="175"/>
    </location>
</feature>
<dbReference type="AlphaFoldDB" id="A0A9P4MKB5"/>
<dbReference type="EMBL" id="ML996082">
    <property type="protein sequence ID" value="KAF2156162.1"/>
    <property type="molecule type" value="Genomic_DNA"/>
</dbReference>
<name>A0A9P4MKB5_9PEZI</name>
<gene>
    <name evidence="2" type="ORF">K461DRAFT_291108</name>
</gene>
<organism evidence="2 3">
    <name type="scientific">Myriangium duriaei CBS 260.36</name>
    <dbReference type="NCBI Taxonomy" id="1168546"/>
    <lineage>
        <taxon>Eukaryota</taxon>
        <taxon>Fungi</taxon>
        <taxon>Dikarya</taxon>
        <taxon>Ascomycota</taxon>
        <taxon>Pezizomycotina</taxon>
        <taxon>Dothideomycetes</taxon>
        <taxon>Dothideomycetidae</taxon>
        <taxon>Myriangiales</taxon>
        <taxon>Myriangiaceae</taxon>
        <taxon>Myriangium</taxon>
    </lineage>
</organism>